<sequence length="108" mass="11951">MSHAVANHPSLTAKSEAADLRVGFLLLGRPILCCRLSFLYSYQDCMLQCWPLSPLPDQTPFIPLSLCKPATFAHLYETLFCGLVPAVENHSQMGKLTLVAKNDFTPID</sequence>
<gene>
    <name evidence="1" type="ORF">Asalp_29930</name>
</gene>
<dbReference type="EMBL" id="CP022426">
    <property type="protein sequence ID" value="ATP10104.1"/>
    <property type="molecule type" value="Genomic_DNA"/>
</dbReference>
<dbReference type="AlphaFoldDB" id="A0A2D1QIR4"/>
<evidence type="ECO:0000313" key="1">
    <source>
        <dbReference type="EMBL" id="ATP10104.1"/>
    </source>
</evidence>
<name>A0A2D1QIR4_AERSA</name>
<dbReference type="Proteomes" id="UP000222916">
    <property type="component" value="Chromosome"/>
</dbReference>
<protein>
    <submittedName>
        <fullName evidence="1">Uncharacterized protein</fullName>
    </submittedName>
</protein>
<organism evidence="1 2">
    <name type="scientific">Aeromonas salmonicida subsp. pectinolytica 34mel</name>
    <dbReference type="NCBI Taxonomy" id="1324960"/>
    <lineage>
        <taxon>Bacteria</taxon>
        <taxon>Pseudomonadati</taxon>
        <taxon>Pseudomonadota</taxon>
        <taxon>Gammaproteobacteria</taxon>
        <taxon>Aeromonadales</taxon>
        <taxon>Aeromonadaceae</taxon>
        <taxon>Aeromonas</taxon>
    </lineage>
</organism>
<evidence type="ECO:0000313" key="2">
    <source>
        <dbReference type="Proteomes" id="UP000222916"/>
    </source>
</evidence>
<accession>A0A2D1QIR4</accession>
<proteinExistence type="predicted"/>
<reference evidence="2" key="1">
    <citation type="journal article" date="2018" name="BMC Genomics">
        <title>The complete and fully assembled genome sequence of Aeromonas salmonicida subsp. pectinolytica and its comparative analysis with other Aeromonas species: investigation of the mobilome in environmental and pathogenic strains.</title>
        <authorList>
            <person name="Pfeiffer F."/>
            <person name="Zamora-Lagos M.A."/>
            <person name="Blettinger M."/>
            <person name="Yeroslaviz A."/>
            <person name="Dahl A."/>
            <person name="Gruber S."/>
            <person name="Habermann B.H."/>
        </authorList>
    </citation>
    <scope>NUCLEOTIDE SEQUENCE [LARGE SCALE GENOMIC DNA]</scope>
    <source>
        <strain evidence="2">34mel</strain>
    </source>
</reference>